<dbReference type="InterPro" id="IPR041079">
    <property type="entry name" value="Neuraminidase-like"/>
</dbReference>
<evidence type="ECO:0000259" key="1">
    <source>
        <dbReference type="Pfam" id="PF18276"/>
    </source>
</evidence>
<evidence type="ECO:0000313" key="5">
    <source>
        <dbReference type="Proteomes" id="UP000258127"/>
    </source>
</evidence>
<proteinExistence type="predicted"/>
<accession>A0AAI8KAS6</accession>
<gene>
    <name evidence="4" type="ORF">DZC75_09195</name>
</gene>
<name>A0AAI8KAS6_9PSED</name>
<evidence type="ECO:0000313" key="4">
    <source>
        <dbReference type="EMBL" id="AXO88161.1"/>
    </source>
</evidence>
<dbReference type="Pfam" id="PF18276">
    <property type="entry name" value="TcA_TcB_BD"/>
    <property type="match status" value="1"/>
</dbReference>
<protein>
    <recommendedName>
        <fullName evidence="6">Insecticidal toxin complex protein TcaB2</fullName>
    </recommendedName>
</protein>
<sequence length="1514" mass="169757">MNTELVARLTEQWRDALSAYVIHHVMPQRLDAGPLNMISAEHLDHYFMLDTQVCAAVSTSYLAEAIACTQTYVNAIFNNLEPGYRATFDEKLVTFWRQGMSNYSVWAAYQMLEDYPENYIRADLRLDKTEPFQALEDALGQARISDASVSSAVLAFLRQYEFQNSIRVVSGYIDYRDEQRDGDHFEGYTYANSDYYLLGRDPEGQYYHRRVSVRLDQESQRIAPDAWSEWKLVGMPSGHTVIQARLVLLCGRLHLVWLHQQPPIEVEQDSAARTYPLRLEIIYLGLDSIWSTPELLWSAQVSTEDGNFDPTGYELLALAVAGTKGSDDQLLVACASPKADGSYTHHFNVWRDVLKRPSGQFDERMAGSLLGDFRSEPGKLRLQRRLSARDKWVRKVTAAADNDKFVGLDAQLSRQDDKYQLHVRSYSLERRNEGWLHALYCARFVNTSDALSVKCQVSMENALDAHLLCSMVMPPTFDELVFSHPSLSDPATFTRADFKPELSGQGVPFLIWVARRSVKLDKAMSLDDLAPQAVRDGVGFKVAIDAATPVPLSDPQNHVEIAFGPAIVKAVKVKAAETELWTGDWSLTGAATSGWLVSVVDDSADEVKITVDAGGKTSTFTVTLAASQVLARPPAPLIHQQSSGTDFLVFAGIGGKDAPLAVRLNSQHVPDLINRAEASTESVFAWDAQHQQEPAFVAKAKARQLQRWRPSATDPGMSIDDANGMYLRELFFHVPHLIASRLHEEERYDEARRWLALIFDPYRKREATEHPGQDYWKCAWLMLEDTAAPGLEHELSDPHVIALHAPSHYRKAIFIQYVTLLIDQADSLYRQQTRDSLAQAWLLYRMAIGLMGEAPQARSVSTWQSPSVSQLLDASPGDERLLGLASVVEPSALPKHLNTFFWAGVAVHPAFRLPVNQKLLDTWQLLDARLYNLRHFLTLDGQPMELPLYAPAADPFDLLAARMSGGSGLSRPMGNRTVVPPYRFRTLVLKAHEAVAALIQFGEQLRSYMELEERTQQEVLQFRHAAQIAQYAIAIQEQLHEQQKHNAQVLQMQRTGAEQRVDHFSALYEENVTVGEVALQWLHTAGRATSNVASAAIGSSYLTDLVPKIFGLANGGMEYKGPLMALGYTTEVVANIALTASDNLRDTETWRRRRQEWDLQRKTAQHELRVIDKQLEAQQHGTLAAERALAHSRQLLAQAEQTYTFYQNRSSNEALYRWLRSQATAWHSTLFDVAVSLCNSAEACWQYETGQYQKRVIRPPVWQADRLGLNAGGELRLDLMRLESEMLLRGERHLEVRKTVSLHALLELDLVTDKAGTPLDSWSAIRNALTDDGEISLTLSQRLFDLDYPGHYLRRLHSVALSLPALLGPYQNIRATLAQKRSRLLIRPDIEGVKFLHGDADVAAAPQSVMMSLRAQQQVCLSSAQQDMGLVSGTDSDDRYLPFEGTGAVSDWTLRFPRHAQQGEMIESLSDVVLEVRYYALHGGAAFEDQVEQLLCADASGAAPEAAQQGKGRD</sequence>
<evidence type="ECO:0000259" key="3">
    <source>
        <dbReference type="Pfam" id="PF20220"/>
    </source>
</evidence>
<dbReference type="EMBL" id="CP031641">
    <property type="protein sequence ID" value="AXO88161.1"/>
    <property type="molecule type" value="Genomic_DNA"/>
</dbReference>
<dbReference type="Proteomes" id="UP000258127">
    <property type="component" value="Chromosome"/>
</dbReference>
<evidence type="ECO:0000259" key="2">
    <source>
        <dbReference type="Pfam" id="PF18413"/>
    </source>
</evidence>
<evidence type="ECO:0008006" key="6">
    <source>
        <dbReference type="Google" id="ProtNLM"/>
    </source>
</evidence>
<dbReference type="RefSeq" id="WP_116888053.1">
    <property type="nucleotide sequence ID" value="NZ_CP031641.1"/>
</dbReference>
<dbReference type="Pfam" id="PF18413">
    <property type="entry name" value="Neuraminidase"/>
    <property type="match status" value="1"/>
</dbReference>
<feature type="domain" description="Tc toxin complex TcA C-terminal TcB-binding" evidence="1">
    <location>
        <begin position="1173"/>
        <end position="1480"/>
    </location>
</feature>
<organism evidence="4 5">
    <name type="scientific">Pseudomonas parafulva</name>
    <dbReference type="NCBI Taxonomy" id="157782"/>
    <lineage>
        <taxon>Bacteria</taxon>
        <taxon>Pseudomonadati</taxon>
        <taxon>Pseudomonadota</taxon>
        <taxon>Gammaproteobacteria</taxon>
        <taxon>Pseudomonadales</taxon>
        <taxon>Pseudomonadaceae</taxon>
        <taxon>Pseudomonas</taxon>
    </lineage>
</organism>
<feature type="domain" description="Neuraminidase-like" evidence="2">
    <location>
        <begin position="168"/>
        <end position="300"/>
    </location>
</feature>
<dbReference type="InterPro" id="IPR046839">
    <property type="entry name" value="ABC_toxin_N"/>
</dbReference>
<reference evidence="4 5" key="1">
    <citation type="submission" date="2018-08" db="EMBL/GenBank/DDBJ databases">
        <authorList>
            <person name="Lee Y."/>
            <person name="Kakembo D."/>
        </authorList>
    </citation>
    <scope>NUCLEOTIDE SEQUENCE [LARGE SCALE GENOMIC DNA]</scope>
    <source>
        <strain evidence="4 5">JBCS1880</strain>
    </source>
</reference>
<keyword evidence="5" id="KW-1185">Reference proteome</keyword>
<dbReference type="InterPro" id="IPR040840">
    <property type="entry name" value="TcA_TcB_BD"/>
</dbReference>
<dbReference type="Pfam" id="PF20220">
    <property type="entry name" value="ABC_toxin_N"/>
    <property type="match status" value="1"/>
</dbReference>
<feature type="domain" description="ABC toxin N-terminal" evidence="3">
    <location>
        <begin position="8"/>
        <end position="136"/>
    </location>
</feature>